<dbReference type="SMART" id="SM00823">
    <property type="entry name" value="PKS_PP"/>
    <property type="match status" value="3"/>
</dbReference>
<dbReference type="GO" id="GO:0005829">
    <property type="term" value="C:cytosol"/>
    <property type="evidence" value="ECO:0007669"/>
    <property type="project" value="TreeGrafter"/>
</dbReference>
<dbReference type="GO" id="GO:0047527">
    <property type="term" value="F:2,3-dihydroxybenzoate-serine ligase activity"/>
    <property type="evidence" value="ECO:0007669"/>
    <property type="project" value="TreeGrafter"/>
</dbReference>
<dbReference type="Gene3D" id="3.40.50.980">
    <property type="match status" value="4"/>
</dbReference>
<dbReference type="InterPro" id="IPR010071">
    <property type="entry name" value="AA_adenyl_dom"/>
</dbReference>
<evidence type="ECO:0000313" key="7">
    <source>
        <dbReference type="Proteomes" id="UP000233720"/>
    </source>
</evidence>
<organism evidence="6 7">
    <name type="scientific">Xanthomonas prunicola</name>
    <dbReference type="NCBI Taxonomy" id="2053930"/>
    <lineage>
        <taxon>Bacteria</taxon>
        <taxon>Pseudomonadati</taxon>
        <taxon>Pseudomonadota</taxon>
        <taxon>Gammaproteobacteria</taxon>
        <taxon>Lysobacterales</taxon>
        <taxon>Lysobacteraceae</taxon>
        <taxon>Xanthomonas</taxon>
    </lineage>
</organism>
<evidence type="ECO:0000256" key="2">
    <source>
        <dbReference type="ARBA" id="ARBA00006432"/>
    </source>
</evidence>
<dbReference type="GO" id="GO:0043041">
    <property type="term" value="P:amino acid activation for nonribosomal peptide biosynthetic process"/>
    <property type="evidence" value="ECO:0007669"/>
    <property type="project" value="TreeGrafter"/>
</dbReference>
<dbReference type="FunFam" id="3.30.559.30:FF:000001">
    <property type="entry name" value="Non-ribosomal peptide synthetase"/>
    <property type="match status" value="2"/>
</dbReference>
<dbReference type="RefSeq" id="WP_133125700.1">
    <property type="nucleotide sequence ID" value="NZ_PHKV01000031.1"/>
</dbReference>
<keyword evidence="3" id="KW-0596">Phosphopantetheine</keyword>
<dbReference type="InterPro" id="IPR025110">
    <property type="entry name" value="AMP-bd_C"/>
</dbReference>
<dbReference type="Pfam" id="PF00501">
    <property type="entry name" value="AMP-binding"/>
    <property type="match status" value="3"/>
</dbReference>
<sequence>GEIAAALRACHGVRDAAVLLREDTPGEPRLVAYLVGDTDLNVEALRTQLATRLPEIMLPSAYVQLDALPLTANGKLDGHALPAPEQTDLGNAAYVAPHSPLEQMLAQLWSDLLGVERVGRHDSFFALGGHSLLGVKLIERLRLLGWQLEVRALFSTPTLMGLAKALKTASLVNVPANPITSDCVHITSDLLPLVALDQTEIDSIVERVDGGAGNIQDIYPLAPLQHGLLYHHVAAPLDEIYLSSTVIAFDACDKRERFIAALDQVIARHDILRTGVFWEGLRKPVQVVRRHAPLPVQSHRFAGSDVAAQLQQHLETQHRRIDLQQAPLLRAHIVDAGERGCWLLGLQYHHLVMDHTTLELVVEEVQAHLDQQQHHLPEPLPFRDFVAQACLGVSEDEHRAFFTRMLADVTEPTLPFGVSQVEGTLQEANLGLPDALAGALRAQARRLGVSTASLFHLAFALLLSQTSGRDDVVFGTVLFGRMHASAGADRVLGMFLNTLPLRLRRDQTGVEQAVLQTQRLLAQLLHHEHALLAQAQRCSGIQAPAPLFAALFNYRYRGGGNVLADDRAHREAIWQGIETVHLRERTHYPLSLAINDDHDSGGFSVDVQTSQPLDPAALAQTMLDILQQLAHALALAPTSPVHALTRLRDSERAQVLEVFNTTHPARPAADSVHQLFEQQVRQTPHTCAVVDEHRTLSYVELDNRANCLAHRLSALGATPGGSVAVALPRSADLIIAELAILKCGAAYVPLDIEHPAERMRCILDECGAQLLISHSASDVPNGSATRVDMDRLDVDGPTHAPSVAVWPDSAAYVMYTSGSTGTPKGVVIPHRAVINFACQSGAARILPTDRVAFASNPAFDSSTLEVWSSLLNGATIVIVPPSVLRDPQALCAQIADAQISVLILVAGVLRAYAPMLTGRLPNLRLLITGGDLADPHSHALMVQTPGPDVLLQTYGPTEATQFVTALALHSGSDLQQPVPIGRPLTNNRLYVLDRFGQPAPIGVEGMLHIGGAQLALGYLGRPDLTAATFLPDPFTAQPDQRMYRTGDLARWRADGTLDFLGRRDDQVKLRGFRIELGEIAAVLRAYNDVRDAVVVLDQDAGGHKRLVAYVVGAANVCQALPAQLATALPDYMVPAAYVALDALPLTANGKLDRRALPAPDRQDFDTQRYEAPQPGREQALALLWIELLGVAQIGRHDDFFALGGHSLLAVQLIARIRTRLGLEMPVAMLFAHPRLADLARAMDTTTAALLPPILPAARSGPLPLSFAQQRLWFLGRLDPHADLAYLMPMALRLRGALQAAALGRALDRIVARHEVLRTYVALHNQTPSQCIVSPEIGFALQCVDLIDVSEPQHQLQRHVDLETATPFPAERPLCRGRLLRLADDDHVLLITVHHLVCDGWSMGVLVQELATLYTAFVDERPDPLPPLTLQYADVAAWQRDWISGEVLQRQRDFWIAHLHGAPMLLDLPTDHPRPTQQAYRGDALDVVLDADLTAALKDCCQRHGTTVFMTMLAAWAVLLSRLSGQDQVVIGTPVANRHRSEFEPLIGLFANTQALHIDLRGNPSFAELLAQVRSTALAAQEHQDLPFEQLIEALNPTRNLAHHPVFQAMFTWQNTPPTDAALQGLIAEGLETVLPTIKFDLDLSLREHHDRIVGSLGYATALFERSSVEHHLAQFVTLLRGLVDAEGTCVAHLPVLPAQQRHWLVHKVHHALPVPPASPYVHRLFQAQVQRTPQHIALQCDAETLDYAALDARANQLAHHLIDLGVGPEDRVAVCLPRGSDLVVAVLATLKAGAAYLPLDPGYPTTRLDDMLADARPRVLLAEPLTAALLAPCEGMHSVLLDAETALWDDAPTHTPHVPTLQPQHPAYVIYTSGSTGRPKGVVISHGALTHFLAALHTQLPFSPEDRLLAVTTVCFDIAGLELFAPLLGGARVVIASDQTMQDPNDWLRLLEQHAVSVLQATPALWQMLLDAGWQSRPGMRLLCGGEALSQPLAQRLRAGGGQLWNLYGPTEATIWASLHPVLGEDHSSVVPLGRPLAGTCLRLLDAHGQLAPLGARGALFIAGPQLARGYLGRPDLTAERFIPDPFADQPGQRMYQTGDLARWRVDGVLEFLGRNDDQVKLRGFRIELGEIAAALRACEGVHDAVVLARHATQSDMRLVAYVVGDAAALSPDRLRQQVVLRLPDYMVPAAYVPMDALPLTANGKLDRRALPAPDRETLETEAYETPRPGLEERLAVLWAELLGVERVGRNDSFFALGGHSLLATQLVGRLRVALGREVPLTTLFAQPRLCGFAEAVAQATSSALPPIMPVPRAGPLPLSFAQQRLWFLDRLDAGAGTAYLMPTAVRLLGALNRAALRSALDRIVARHEALRTHVGFDGDTPTQCIASPEIGFSLEIVAAVAAADPRQVIQQHASLEARTPFDLNRGPLLRGRLVCLDAHDHVLFVTLHHLICDGWSMRQLIAELRTLYSAFAQGSSDPLPALPIQYADYAAWQRCWITDETLQRQRQFWVDHLQGAPVLLDLPTDRPRPASQDYCGETLEFALDPALSAALRVLSLEHGTTLFMTLLAAWATLLARWSNQSRVVVGTPIANRPRSELEPLIGLFANTQALQVDLRGNPTVAALLAQVRSTALAAQAHQDLPFEQVIEALNPPRNLSHHPLFQVMLTWDAQRAIDVSWPHLQTEDIDQTSTTIKFDLHLALQETADGISGGLSYATALFDRSTIARQLEQFVTLLRGMVAASRSTVSRLPLLPPPEHAQLQRFNATDAELDGSGYLHRAIQAQARRTPQAVALVEGEVELSYAALDARANQLAHHLIALGVAPEDRVAVCLPRSLDLVVALLAVLKAGAAYLPLETDVPPARLDGMLADAQPAVLLAYRETAARLERREQQNTVLLDTDQAAWKKAPTHAPVVPALHPQHPAYVLYTSG</sequence>
<dbReference type="InterPro" id="IPR045851">
    <property type="entry name" value="AMP-bd_C_sf"/>
</dbReference>
<dbReference type="InterPro" id="IPR009081">
    <property type="entry name" value="PP-bd_ACP"/>
</dbReference>
<protein>
    <submittedName>
        <fullName evidence="6">Non-ribosomal peptide synthetase</fullName>
    </submittedName>
</protein>
<dbReference type="InterPro" id="IPR006162">
    <property type="entry name" value="Ppantetheine_attach_site"/>
</dbReference>
<dbReference type="GO" id="GO:0031177">
    <property type="term" value="F:phosphopantetheine binding"/>
    <property type="evidence" value="ECO:0007669"/>
    <property type="project" value="InterPro"/>
</dbReference>
<dbReference type="FunFam" id="2.30.38.10:FF:000001">
    <property type="entry name" value="Non-ribosomal peptide synthetase PvdI"/>
    <property type="match status" value="1"/>
</dbReference>
<evidence type="ECO:0000256" key="1">
    <source>
        <dbReference type="ARBA" id="ARBA00001957"/>
    </source>
</evidence>
<dbReference type="GO" id="GO:0072330">
    <property type="term" value="P:monocarboxylic acid biosynthetic process"/>
    <property type="evidence" value="ECO:0007669"/>
    <property type="project" value="UniProtKB-ARBA"/>
</dbReference>
<dbReference type="Gene3D" id="3.30.559.10">
    <property type="entry name" value="Chloramphenicol acetyltransferase-like domain"/>
    <property type="match status" value="3"/>
</dbReference>
<gene>
    <name evidence="6" type="ORF">XpruCFBP8353_22695</name>
</gene>
<dbReference type="InterPro" id="IPR001242">
    <property type="entry name" value="Condensation_dom"/>
</dbReference>
<evidence type="ECO:0000313" key="6">
    <source>
        <dbReference type="EMBL" id="PKV10576.1"/>
    </source>
</evidence>
<dbReference type="PANTHER" id="PTHR45527">
    <property type="entry name" value="NONRIBOSOMAL PEPTIDE SYNTHETASE"/>
    <property type="match status" value="1"/>
</dbReference>
<dbReference type="GO" id="GO:0009239">
    <property type="term" value="P:enterobactin biosynthetic process"/>
    <property type="evidence" value="ECO:0007669"/>
    <property type="project" value="TreeGrafter"/>
</dbReference>
<dbReference type="CDD" id="cd19531">
    <property type="entry name" value="LCL_NRPS-like"/>
    <property type="match status" value="2"/>
</dbReference>
<feature type="non-terminal residue" evidence="6">
    <location>
        <position position="1"/>
    </location>
</feature>
<proteinExistence type="inferred from homology"/>
<feature type="non-terminal residue" evidence="6">
    <location>
        <position position="2929"/>
    </location>
</feature>
<dbReference type="FunFam" id="3.30.300.30:FF:000010">
    <property type="entry name" value="Enterobactin synthetase component F"/>
    <property type="match status" value="2"/>
</dbReference>
<dbReference type="PROSITE" id="PS50075">
    <property type="entry name" value="CARRIER"/>
    <property type="match status" value="3"/>
</dbReference>
<evidence type="ECO:0000256" key="3">
    <source>
        <dbReference type="ARBA" id="ARBA00022450"/>
    </source>
</evidence>
<dbReference type="CDD" id="cd19544">
    <property type="entry name" value="E-C_NRPS"/>
    <property type="match status" value="1"/>
</dbReference>
<dbReference type="PROSITE" id="PS00455">
    <property type="entry name" value="AMP_BINDING"/>
    <property type="match status" value="2"/>
</dbReference>
<comment type="caution">
    <text evidence="6">The sequence shown here is derived from an EMBL/GenBank/DDBJ whole genome shotgun (WGS) entry which is preliminary data.</text>
</comment>
<dbReference type="InterPro" id="IPR036736">
    <property type="entry name" value="ACP-like_sf"/>
</dbReference>
<dbReference type="Gene3D" id="3.40.50.12780">
    <property type="entry name" value="N-terminal domain of ligase-like"/>
    <property type="match status" value="1"/>
</dbReference>
<dbReference type="GO" id="GO:0009366">
    <property type="term" value="C:enterobactin synthetase complex"/>
    <property type="evidence" value="ECO:0007669"/>
    <property type="project" value="TreeGrafter"/>
</dbReference>
<name>A0A2N3RDK6_9XANT</name>
<evidence type="ECO:0000256" key="4">
    <source>
        <dbReference type="ARBA" id="ARBA00022553"/>
    </source>
</evidence>
<dbReference type="FunFam" id="1.10.1200.10:FF:000005">
    <property type="entry name" value="Nonribosomal peptide synthetase 1"/>
    <property type="match status" value="1"/>
</dbReference>
<dbReference type="InterPro" id="IPR020845">
    <property type="entry name" value="AMP-binding_CS"/>
</dbReference>
<dbReference type="SUPFAM" id="SSF56801">
    <property type="entry name" value="Acetyl-CoA synthetase-like"/>
    <property type="match status" value="4"/>
</dbReference>
<dbReference type="FunFam" id="1.10.1200.10:FF:000016">
    <property type="entry name" value="Non-ribosomal peptide synthase"/>
    <property type="match status" value="2"/>
</dbReference>
<dbReference type="SUPFAM" id="SSF47336">
    <property type="entry name" value="ACP-like"/>
    <property type="match status" value="3"/>
</dbReference>
<comment type="cofactor">
    <cofactor evidence="1">
        <name>pantetheine 4'-phosphate</name>
        <dbReference type="ChEBI" id="CHEBI:47942"/>
    </cofactor>
</comment>
<comment type="similarity">
    <text evidence="2">Belongs to the ATP-dependent AMP-binding enzyme family.</text>
</comment>
<dbReference type="Gene3D" id="3.30.300.30">
    <property type="match status" value="3"/>
</dbReference>
<dbReference type="Gene3D" id="2.30.38.10">
    <property type="entry name" value="Luciferase, Domain 3"/>
    <property type="match status" value="2"/>
</dbReference>
<dbReference type="PROSITE" id="PS00012">
    <property type="entry name" value="PHOSPHOPANTETHEINE"/>
    <property type="match status" value="3"/>
</dbReference>
<evidence type="ECO:0000259" key="5">
    <source>
        <dbReference type="PROSITE" id="PS50075"/>
    </source>
</evidence>
<dbReference type="NCBIfam" id="TIGR01733">
    <property type="entry name" value="AA-adenyl-dom"/>
    <property type="match status" value="2"/>
</dbReference>
<dbReference type="InterPro" id="IPR020806">
    <property type="entry name" value="PKS_PP-bd"/>
</dbReference>
<dbReference type="CDD" id="cd12116">
    <property type="entry name" value="A_NRPS_Ta1_like"/>
    <property type="match status" value="1"/>
</dbReference>
<dbReference type="Gene3D" id="1.10.1200.10">
    <property type="entry name" value="ACP-like"/>
    <property type="match status" value="3"/>
</dbReference>
<keyword evidence="4" id="KW-0597">Phosphoprotein</keyword>
<accession>A0A2N3RDK6</accession>
<reference evidence="6 7" key="1">
    <citation type="submission" date="2017-11" db="EMBL/GenBank/DDBJ databases">
        <title>Xanthomonas prunicola sp. nov., a novel pathogen that affects nectarine (Prunus persica var. nectarine) trees.</title>
        <authorList>
            <person name="Lopez M."/>
            <person name="Lopez-Soriano P."/>
            <person name="Garita-Cambronero J."/>
            <person name="Beltran C."/>
            <person name="Taghouti G."/>
            <person name="Portier P."/>
            <person name="Cubero J."/>
            <person name="Fischer-Le Saux M."/>
            <person name="Marco-Noales E."/>
        </authorList>
    </citation>
    <scope>NUCLEOTIDE SEQUENCE [LARGE SCALE GENOMIC DNA]</scope>
    <source>
        <strain evidence="6 7">CFBP8353</strain>
    </source>
</reference>
<dbReference type="PANTHER" id="PTHR45527:SF1">
    <property type="entry name" value="FATTY ACID SYNTHASE"/>
    <property type="match status" value="1"/>
</dbReference>
<dbReference type="EMBL" id="PHKV01000031">
    <property type="protein sequence ID" value="PKV10576.1"/>
    <property type="molecule type" value="Genomic_DNA"/>
</dbReference>
<feature type="domain" description="Carrier" evidence="5">
    <location>
        <begin position="2226"/>
        <end position="2301"/>
    </location>
</feature>
<dbReference type="FunFam" id="3.40.50.980:FF:000001">
    <property type="entry name" value="Non-ribosomal peptide synthetase"/>
    <property type="match status" value="3"/>
</dbReference>
<dbReference type="CDD" id="cd12117">
    <property type="entry name" value="A_NRPS_Srf_like"/>
    <property type="match status" value="1"/>
</dbReference>
<dbReference type="FunFam" id="3.40.50.12780:FF:000012">
    <property type="entry name" value="Non-ribosomal peptide synthetase"/>
    <property type="match status" value="2"/>
</dbReference>
<dbReference type="Pfam" id="PF00668">
    <property type="entry name" value="Condensation"/>
    <property type="match status" value="3"/>
</dbReference>
<dbReference type="Pfam" id="PF13193">
    <property type="entry name" value="AMP-binding_C"/>
    <property type="match status" value="3"/>
</dbReference>
<dbReference type="NCBIfam" id="NF003417">
    <property type="entry name" value="PRK04813.1"/>
    <property type="match status" value="4"/>
</dbReference>
<dbReference type="InterPro" id="IPR000873">
    <property type="entry name" value="AMP-dep_synth/lig_dom"/>
</dbReference>
<dbReference type="InterPro" id="IPR042099">
    <property type="entry name" value="ANL_N_sf"/>
</dbReference>
<dbReference type="Proteomes" id="UP000233720">
    <property type="component" value="Unassembled WGS sequence"/>
</dbReference>
<dbReference type="InterPro" id="IPR023213">
    <property type="entry name" value="CAT-like_dom_sf"/>
</dbReference>
<feature type="domain" description="Carrier" evidence="5">
    <location>
        <begin position="96"/>
        <end position="170"/>
    </location>
</feature>
<feature type="domain" description="Carrier" evidence="5">
    <location>
        <begin position="1171"/>
        <end position="1246"/>
    </location>
</feature>
<dbReference type="Pfam" id="PF00550">
    <property type="entry name" value="PP-binding"/>
    <property type="match status" value="3"/>
</dbReference>
<dbReference type="Gene3D" id="3.30.559.30">
    <property type="entry name" value="Nonribosomal peptide synthetase, condensation domain"/>
    <property type="match status" value="3"/>
</dbReference>
<dbReference type="SUPFAM" id="SSF52777">
    <property type="entry name" value="CoA-dependent acyltransferases"/>
    <property type="match status" value="6"/>
</dbReference>